<name>A0A2N5VU28_9BASI</name>
<proteinExistence type="predicted"/>
<reference evidence="2 3" key="1">
    <citation type="submission" date="2017-11" db="EMBL/GenBank/DDBJ databases">
        <title>De novo assembly and phasing of dikaryotic genomes from two isolates of Puccinia coronata f. sp. avenae, the causal agent of oat crown rust.</title>
        <authorList>
            <person name="Miller M.E."/>
            <person name="Zhang Y."/>
            <person name="Omidvar V."/>
            <person name="Sperschneider J."/>
            <person name="Schwessinger B."/>
            <person name="Raley C."/>
            <person name="Palmer J.M."/>
            <person name="Garnica D."/>
            <person name="Upadhyaya N."/>
            <person name="Rathjen J."/>
            <person name="Taylor J.M."/>
            <person name="Park R.F."/>
            <person name="Dodds P.N."/>
            <person name="Hirsch C.D."/>
            <person name="Kianian S.F."/>
            <person name="Figueroa M."/>
        </authorList>
    </citation>
    <scope>NUCLEOTIDE SEQUENCE [LARGE SCALE GENOMIC DNA]</scope>
    <source>
        <strain evidence="2">12NC29</strain>
    </source>
</reference>
<feature type="region of interest" description="Disordered" evidence="1">
    <location>
        <begin position="94"/>
        <end position="114"/>
    </location>
</feature>
<protein>
    <submittedName>
        <fullName evidence="2">Uncharacterized protein</fullName>
    </submittedName>
</protein>
<evidence type="ECO:0000313" key="3">
    <source>
        <dbReference type="Proteomes" id="UP000235388"/>
    </source>
</evidence>
<comment type="caution">
    <text evidence="2">The sequence shown here is derived from an EMBL/GenBank/DDBJ whole genome shotgun (WGS) entry which is preliminary data.</text>
</comment>
<evidence type="ECO:0000256" key="1">
    <source>
        <dbReference type="SAM" id="MobiDB-lite"/>
    </source>
</evidence>
<dbReference type="EMBL" id="PGCJ01000060">
    <property type="protein sequence ID" value="PLW53499.1"/>
    <property type="molecule type" value="Genomic_DNA"/>
</dbReference>
<accession>A0A2N5VU28</accession>
<sequence>MSGILVPQHFKSGGGTYQPASSYIYHPRLQFYGPSGKCLAIASPNTFSFQTRTSQHFALIFRVPTTTGTTLALLPRAHRILVTLAKPILAFKPYSTAQRPPPPNLPKTSTCLQK</sequence>
<dbReference type="Proteomes" id="UP000235388">
    <property type="component" value="Unassembled WGS sequence"/>
</dbReference>
<keyword evidence="3" id="KW-1185">Reference proteome</keyword>
<evidence type="ECO:0000313" key="2">
    <source>
        <dbReference type="EMBL" id="PLW53499.1"/>
    </source>
</evidence>
<gene>
    <name evidence="2" type="ORF">PCANC_07217</name>
</gene>
<dbReference type="AlphaFoldDB" id="A0A2N5VU28"/>
<organism evidence="2 3">
    <name type="scientific">Puccinia coronata f. sp. avenae</name>
    <dbReference type="NCBI Taxonomy" id="200324"/>
    <lineage>
        <taxon>Eukaryota</taxon>
        <taxon>Fungi</taxon>
        <taxon>Dikarya</taxon>
        <taxon>Basidiomycota</taxon>
        <taxon>Pucciniomycotina</taxon>
        <taxon>Pucciniomycetes</taxon>
        <taxon>Pucciniales</taxon>
        <taxon>Pucciniaceae</taxon>
        <taxon>Puccinia</taxon>
    </lineage>
</organism>